<dbReference type="AlphaFoldDB" id="A0AAD4Z9U5"/>
<keyword evidence="2" id="KW-1185">Reference proteome</keyword>
<name>A0AAD4Z9U5_PRUDU</name>
<evidence type="ECO:0000313" key="1">
    <source>
        <dbReference type="EMBL" id="KAI5338887.1"/>
    </source>
</evidence>
<dbReference type="EMBL" id="JAJFAZ020000003">
    <property type="protein sequence ID" value="KAI5338887.1"/>
    <property type="molecule type" value="Genomic_DNA"/>
</dbReference>
<reference evidence="1 2" key="1">
    <citation type="journal article" date="2022" name="G3 (Bethesda)">
        <title>Whole-genome sequence and methylome profiling of the almond [Prunus dulcis (Mill.) D.A. Webb] cultivar 'Nonpareil'.</title>
        <authorList>
            <person name="D'Amico-Willman K.M."/>
            <person name="Ouma W.Z."/>
            <person name="Meulia T."/>
            <person name="Sideli G.M."/>
            <person name="Gradziel T.M."/>
            <person name="Fresnedo-Ramirez J."/>
        </authorList>
    </citation>
    <scope>NUCLEOTIDE SEQUENCE [LARGE SCALE GENOMIC DNA]</scope>
    <source>
        <strain evidence="1">Clone GOH B32 T37-40</strain>
    </source>
</reference>
<organism evidence="1 2">
    <name type="scientific">Prunus dulcis</name>
    <name type="common">Almond</name>
    <name type="synonym">Amygdalus dulcis</name>
    <dbReference type="NCBI Taxonomy" id="3755"/>
    <lineage>
        <taxon>Eukaryota</taxon>
        <taxon>Viridiplantae</taxon>
        <taxon>Streptophyta</taxon>
        <taxon>Embryophyta</taxon>
        <taxon>Tracheophyta</taxon>
        <taxon>Spermatophyta</taxon>
        <taxon>Magnoliopsida</taxon>
        <taxon>eudicotyledons</taxon>
        <taxon>Gunneridae</taxon>
        <taxon>Pentapetalae</taxon>
        <taxon>rosids</taxon>
        <taxon>fabids</taxon>
        <taxon>Rosales</taxon>
        <taxon>Rosaceae</taxon>
        <taxon>Amygdaloideae</taxon>
        <taxon>Amygdaleae</taxon>
        <taxon>Prunus</taxon>
    </lineage>
</organism>
<dbReference type="Proteomes" id="UP001054821">
    <property type="component" value="Chromosome 3"/>
</dbReference>
<accession>A0AAD4Z9U5</accession>
<comment type="caution">
    <text evidence="1">The sequence shown here is derived from an EMBL/GenBank/DDBJ whole genome shotgun (WGS) entry which is preliminary data.</text>
</comment>
<sequence>MWSWVLWENYVWLDPSRRVRRQSKRTESKILGAPLFLRTNRSPTLDQGVQGQGGGVSIIEITSVEEIMTALVLFQKEARVWWDTVVKSKDETQIDLVILPMEMESTWGSPLLASCWQCCLSILKKEGKYRQVKECGSSFSRATKRESNHKWRRLAFREKQGNPNGDAGPMLITLRDPRPVPFDSPRRPDQDLPVFPVGNHDLRPRARLVRAGAFSPSRRRLRRPNSVIEELSDRSLEVVVPVSPGDQGVQQSLERQLECNMHYLKYFPGFWIHYKHHQVKVRSHVA</sequence>
<evidence type="ECO:0000313" key="2">
    <source>
        <dbReference type="Proteomes" id="UP001054821"/>
    </source>
</evidence>
<gene>
    <name evidence="1" type="ORF">L3X38_018159</name>
</gene>
<protein>
    <submittedName>
        <fullName evidence="1">Uncharacterized protein</fullName>
    </submittedName>
</protein>
<proteinExistence type="predicted"/>